<sequence length="55" mass="5859">MSVLQAKSVGGLPGVSAGRVTQCSFTSLEHRLHQAAVMLLHHGSGHLHAHVRHLT</sequence>
<proteinExistence type="predicted"/>
<organism evidence="1 2">
    <name type="scientific">Xanthomonas campestris pv. phaseoli</name>
    <dbReference type="NCBI Taxonomy" id="317013"/>
    <lineage>
        <taxon>Bacteria</taxon>
        <taxon>Pseudomonadati</taxon>
        <taxon>Pseudomonadota</taxon>
        <taxon>Gammaproteobacteria</taxon>
        <taxon>Lysobacterales</taxon>
        <taxon>Lysobacteraceae</taxon>
        <taxon>Xanthomonas</taxon>
    </lineage>
</organism>
<protein>
    <submittedName>
        <fullName evidence="1">Uncharacterized protein</fullName>
    </submittedName>
</protein>
<dbReference type="AlphaFoldDB" id="A0A7Z7NH01"/>
<evidence type="ECO:0000313" key="2">
    <source>
        <dbReference type="Proteomes" id="UP000234345"/>
    </source>
</evidence>
<accession>A0A7Z7NH01</accession>
<comment type="caution">
    <text evidence="1">The sequence shown here is derived from an EMBL/GenBank/DDBJ whole genome shotgun (WGS) entry which is preliminary data.</text>
</comment>
<reference evidence="1 2" key="1">
    <citation type="submission" date="2017-10" db="EMBL/GenBank/DDBJ databases">
        <authorList>
            <person name="Regsiter A."/>
            <person name="William W."/>
        </authorList>
    </citation>
    <scope>NUCLEOTIDE SEQUENCE [LARGE SCALE GENOMIC DNA]</scope>
    <source>
        <strain evidence="1 2">CFBP6991</strain>
    </source>
</reference>
<dbReference type="EMBL" id="OCZC01000061">
    <property type="protein sequence ID" value="SOO24284.1"/>
    <property type="molecule type" value="Genomic_DNA"/>
</dbReference>
<name>A0A7Z7NH01_XANCH</name>
<evidence type="ECO:0000313" key="1">
    <source>
        <dbReference type="EMBL" id="SOO24284.1"/>
    </source>
</evidence>
<dbReference type="Proteomes" id="UP000234345">
    <property type="component" value="Unassembled WGS sequence"/>
</dbReference>
<gene>
    <name evidence="1" type="ORF">XFF6991_340083</name>
</gene>